<feature type="non-terminal residue" evidence="1">
    <location>
        <position position="105"/>
    </location>
</feature>
<sequence length="105" mass="12444">MNMKTTEKQFESFKQECHKWIKFFGLKDWRIKITHEDIDENFTAADVTHNSRSRQAAIRLNTTLHDDLKDIDVKVSAFHEVCHLLLADLTCLTRSRECSEYEIEK</sequence>
<dbReference type="EMBL" id="BART01026813">
    <property type="protein sequence ID" value="GAH01412.1"/>
    <property type="molecule type" value="Genomic_DNA"/>
</dbReference>
<accession>X1C283</accession>
<evidence type="ECO:0008006" key="2">
    <source>
        <dbReference type="Google" id="ProtNLM"/>
    </source>
</evidence>
<dbReference type="AlphaFoldDB" id="X1C283"/>
<organism evidence="1">
    <name type="scientific">marine sediment metagenome</name>
    <dbReference type="NCBI Taxonomy" id="412755"/>
    <lineage>
        <taxon>unclassified sequences</taxon>
        <taxon>metagenomes</taxon>
        <taxon>ecological metagenomes</taxon>
    </lineage>
</organism>
<proteinExistence type="predicted"/>
<reference evidence="1" key="1">
    <citation type="journal article" date="2014" name="Front. Microbiol.">
        <title>High frequency of phylogenetically diverse reductive dehalogenase-homologous genes in deep subseafloor sedimentary metagenomes.</title>
        <authorList>
            <person name="Kawai M."/>
            <person name="Futagami T."/>
            <person name="Toyoda A."/>
            <person name="Takaki Y."/>
            <person name="Nishi S."/>
            <person name="Hori S."/>
            <person name="Arai W."/>
            <person name="Tsubouchi T."/>
            <person name="Morono Y."/>
            <person name="Uchiyama I."/>
            <person name="Ito T."/>
            <person name="Fujiyama A."/>
            <person name="Inagaki F."/>
            <person name="Takami H."/>
        </authorList>
    </citation>
    <scope>NUCLEOTIDE SEQUENCE</scope>
    <source>
        <strain evidence="1">Expedition CK06-06</strain>
    </source>
</reference>
<protein>
    <recommendedName>
        <fullName evidence="2">IrrE N-terminal-like domain-containing protein</fullName>
    </recommendedName>
</protein>
<name>X1C283_9ZZZZ</name>
<comment type="caution">
    <text evidence="1">The sequence shown here is derived from an EMBL/GenBank/DDBJ whole genome shotgun (WGS) entry which is preliminary data.</text>
</comment>
<evidence type="ECO:0000313" key="1">
    <source>
        <dbReference type="EMBL" id="GAH01412.1"/>
    </source>
</evidence>
<gene>
    <name evidence="1" type="ORF">S01H4_47707</name>
</gene>